<evidence type="ECO:0000256" key="2">
    <source>
        <dbReference type="ARBA" id="ARBA00022553"/>
    </source>
</evidence>
<dbReference type="EMBL" id="NHOQ01000034">
    <property type="protein sequence ID" value="PWA33635.1"/>
    <property type="molecule type" value="Genomic_DNA"/>
</dbReference>
<dbReference type="InterPro" id="IPR035914">
    <property type="entry name" value="Sperma_CUB_dom_sf"/>
</dbReference>
<evidence type="ECO:0000313" key="14">
    <source>
        <dbReference type="Proteomes" id="UP000250572"/>
    </source>
</evidence>
<gene>
    <name evidence="13" type="ORF">CCH79_00007549</name>
</gene>
<dbReference type="PROSITE" id="PS50022">
    <property type="entry name" value="FA58C_3"/>
    <property type="match status" value="1"/>
</dbReference>
<dbReference type="SMART" id="SM00042">
    <property type="entry name" value="CUB"/>
    <property type="match status" value="1"/>
</dbReference>
<name>A0A315WC67_GAMAF</name>
<feature type="domain" description="CUB" evidence="10">
    <location>
        <begin position="180"/>
        <end position="293"/>
    </location>
</feature>
<dbReference type="InterPro" id="IPR050633">
    <property type="entry name" value="Neuropilin_MCO_CoagFactor"/>
</dbReference>
<comment type="caution">
    <text evidence="13">The sequence shown here is derived from an EMBL/GenBank/DDBJ whole genome shotgun (WGS) entry which is preliminary data.</text>
</comment>
<dbReference type="GO" id="GO:0005886">
    <property type="term" value="C:plasma membrane"/>
    <property type="evidence" value="ECO:0007669"/>
    <property type="project" value="TreeGrafter"/>
</dbReference>
<dbReference type="FunFam" id="2.60.120.290:FF:000005">
    <property type="entry name" value="Procollagen C-endopeptidase enhancer 1"/>
    <property type="match status" value="1"/>
</dbReference>
<dbReference type="Pfam" id="PF03815">
    <property type="entry name" value="LCCL"/>
    <property type="match status" value="1"/>
</dbReference>
<evidence type="ECO:0000259" key="10">
    <source>
        <dbReference type="PROSITE" id="PS01180"/>
    </source>
</evidence>
<dbReference type="SMART" id="SM00231">
    <property type="entry name" value="FA58C"/>
    <property type="match status" value="1"/>
</dbReference>
<dbReference type="SUPFAM" id="SSF49854">
    <property type="entry name" value="Spermadhesin, CUB domain"/>
    <property type="match status" value="1"/>
</dbReference>
<sequence>MDYMNRTPSLMRIRQDTETQSGFSCQVYKLLGTNELVIELLRDPFGSSHHTSQQGCTETADGHGSMSQAVSLRFLQPTQRLPEKHLSRCHENRSVGTRCVTRSNCSREAGFERHCKSSRPCPRELDASKYAPYFFPRTGLEIMLGKSKNIKDGIKFVFASFWVAFCACLGDVRCQEGNGCGHALLGTESGTIASPNYPGTYPSNAWCKWRLRVQEGRTLRLLFGDFDIESSPGCRNGSIVITGKSGERRLGPVCGKLNATMNNVTLETNEVTVTFISGPHRSGRGFLLSYATDQHPDLISCLQRGSHFSFQHLSSYCPAGCKNVPGEIWGNSEQGYRDTSVLCKSAVHSGATSDALGGRITVNQGRSLTLYESTFANGVLSKTGSLSDKKLLFSKECSNILAVSALNASSFWDKNSQEHTVFSASRNTDNSHDFLLWTADHRDPNPWVEIELSERSTVTGLVTTGSSGSYMESYSLQFSKDRKSWKTYKDAMSKEKKVFQAYTDGHLRVLNSLFPAVVARFVRLQPLSWHTRASARVQLLGCPAAKVTPRSRPPGGEHILFARVKYYLSTVTLTVRCYRRKGAASFPAESPSIKFNKNTLNPSPSPTPTEKTLSVETTPTHSQPVIVAVGVVLGLVMCGSCLLAGIWRKRRKKDSVMKSSLPTVGCQAFKAKSLPCPQSELISYPLVRSVHDALPSPPLNDYAAPGITSVGQKVGSTFRPSSDEGYTTPFTCAHYDTPGNLPEYAEPLPPEPEYATPFSELPPEHKPPSLSGLLHGIMHRPAHAPSGHSQYDCPSHRVLFNGYCTPALHASGPRPASEVYAEPKPSDSLVQKHTYEEPL</sequence>
<evidence type="ECO:0000259" key="12">
    <source>
        <dbReference type="PROSITE" id="PS50820"/>
    </source>
</evidence>
<dbReference type="AlphaFoldDB" id="A0A315WC67"/>
<evidence type="ECO:0000256" key="7">
    <source>
        <dbReference type="PROSITE-ProRule" id="PRU00059"/>
    </source>
</evidence>
<keyword evidence="4 9" id="KW-1133">Transmembrane helix</keyword>
<evidence type="ECO:0000256" key="3">
    <source>
        <dbReference type="ARBA" id="ARBA00022692"/>
    </source>
</evidence>
<comment type="subcellular location">
    <subcellularLocation>
        <location evidence="1">Membrane</location>
        <topology evidence="1">Single-pass type I membrane protein</topology>
    </subcellularLocation>
</comment>
<dbReference type="Proteomes" id="UP000250572">
    <property type="component" value="Unassembled WGS sequence"/>
</dbReference>
<evidence type="ECO:0000256" key="5">
    <source>
        <dbReference type="ARBA" id="ARBA00023136"/>
    </source>
</evidence>
<dbReference type="GO" id="GO:0038023">
    <property type="term" value="F:signaling receptor activity"/>
    <property type="evidence" value="ECO:0007669"/>
    <property type="project" value="TreeGrafter"/>
</dbReference>
<dbReference type="SUPFAM" id="SSF69848">
    <property type="entry name" value="LCCL domain"/>
    <property type="match status" value="1"/>
</dbReference>
<evidence type="ECO:0000256" key="1">
    <source>
        <dbReference type="ARBA" id="ARBA00004479"/>
    </source>
</evidence>
<feature type="domain" description="F5/8 type C" evidence="11">
    <location>
        <begin position="388"/>
        <end position="542"/>
    </location>
</feature>
<organism evidence="13 14">
    <name type="scientific">Gambusia affinis</name>
    <name type="common">Western mosquitofish</name>
    <name type="synonym">Heterandria affinis</name>
    <dbReference type="NCBI Taxonomy" id="33528"/>
    <lineage>
        <taxon>Eukaryota</taxon>
        <taxon>Metazoa</taxon>
        <taxon>Chordata</taxon>
        <taxon>Craniata</taxon>
        <taxon>Vertebrata</taxon>
        <taxon>Euteleostomi</taxon>
        <taxon>Actinopterygii</taxon>
        <taxon>Neopterygii</taxon>
        <taxon>Teleostei</taxon>
        <taxon>Neoteleostei</taxon>
        <taxon>Acanthomorphata</taxon>
        <taxon>Ovalentaria</taxon>
        <taxon>Atherinomorphae</taxon>
        <taxon>Cyprinodontiformes</taxon>
        <taxon>Poeciliidae</taxon>
        <taxon>Poeciliinae</taxon>
        <taxon>Gambusia</taxon>
    </lineage>
</organism>
<keyword evidence="3 9" id="KW-0812">Transmembrane</keyword>
<dbReference type="SMART" id="SM00603">
    <property type="entry name" value="LCCL"/>
    <property type="match status" value="1"/>
</dbReference>
<dbReference type="CDD" id="cd00041">
    <property type="entry name" value="CUB"/>
    <property type="match status" value="1"/>
</dbReference>
<keyword evidence="2" id="KW-0597">Phosphoprotein</keyword>
<dbReference type="InterPro" id="IPR036609">
    <property type="entry name" value="LCCL_sf"/>
</dbReference>
<feature type="domain" description="LCCL" evidence="12">
    <location>
        <begin position="295"/>
        <end position="391"/>
    </location>
</feature>
<dbReference type="Gene3D" id="2.60.120.260">
    <property type="entry name" value="Galactose-binding domain-like"/>
    <property type="match status" value="1"/>
</dbReference>
<feature type="transmembrane region" description="Helical" evidence="9">
    <location>
        <begin position="625"/>
        <end position="647"/>
    </location>
</feature>
<keyword evidence="6 7" id="KW-1015">Disulfide bond</keyword>
<dbReference type="PROSITE" id="PS50820">
    <property type="entry name" value="LCCL"/>
    <property type="match status" value="1"/>
</dbReference>
<keyword evidence="5 9" id="KW-0472">Membrane</keyword>
<dbReference type="Gene3D" id="2.170.130.20">
    <property type="entry name" value="LCCL-like domain"/>
    <property type="match status" value="1"/>
</dbReference>
<feature type="region of interest" description="Disordered" evidence="8">
    <location>
        <begin position="811"/>
        <end position="839"/>
    </location>
</feature>
<dbReference type="Gene3D" id="2.60.120.290">
    <property type="entry name" value="Spermadhesin, CUB domain"/>
    <property type="match status" value="1"/>
</dbReference>
<dbReference type="PROSITE" id="PS01180">
    <property type="entry name" value="CUB"/>
    <property type="match status" value="1"/>
</dbReference>
<feature type="disulfide bond" evidence="7">
    <location>
        <begin position="180"/>
        <end position="207"/>
    </location>
</feature>
<dbReference type="InterPro" id="IPR004043">
    <property type="entry name" value="LCCL"/>
</dbReference>
<protein>
    <recommendedName>
        <fullName evidence="15">CUB domain-containing protein</fullName>
    </recommendedName>
</protein>
<evidence type="ECO:0008006" key="15">
    <source>
        <dbReference type="Google" id="ProtNLM"/>
    </source>
</evidence>
<dbReference type="InterPro" id="IPR000859">
    <property type="entry name" value="CUB_dom"/>
</dbReference>
<comment type="caution">
    <text evidence="7">Lacks conserved residue(s) required for the propagation of feature annotation.</text>
</comment>
<reference evidence="13 14" key="1">
    <citation type="journal article" date="2018" name="G3 (Bethesda)">
        <title>A High-Quality Reference Genome for the Invasive Mosquitofish Gambusia affinis Using a Chicago Library.</title>
        <authorList>
            <person name="Hoffberg S.L."/>
            <person name="Troendle N.J."/>
            <person name="Glenn T.C."/>
            <person name="Mahmud O."/>
            <person name="Louha S."/>
            <person name="Chalopin D."/>
            <person name="Bennetzen J.L."/>
            <person name="Mauricio R."/>
        </authorList>
    </citation>
    <scope>NUCLEOTIDE SEQUENCE [LARGE SCALE GENOMIC DNA]</scope>
    <source>
        <strain evidence="13">NE01/NJP1002.9</strain>
        <tissue evidence="13">Muscle</tissue>
    </source>
</reference>
<evidence type="ECO:0000256" key="8">
    <source>
        <dbReference type="SAM" id="MobiDB-lite"/>
    </source>
</evidence>
<evidence type="ECO:0000256" key="6">
    <source>
        <dbReference type="ARBA" id="ARBA00023157"/>
    </source>
</evidence>
<dbReference type="Pfam" id="PF00754">
    <property type="entry name" value="F5_F8_type_C"/>
    <property type="match status" value="1"/>
</dbReference>
<dbReference type="PANTHER" id="PTHR46806">
    <property type="entry name" value="F5/8 TYPE C DOMAIN-CONTAINING PROTEIN"/>
    <property type="match status" value="1"/>
</dbReference>
<keyword evidence="14" id="KW-1185">Reference proteome</keyword>
<dbReference type="InterPro" id="IPR008979">
    <property type="entry name" value="Galactose-bd-like_sf"/>
</dbReference>
<dbReference type="InterPro" id="IPR000421">
    <property type="entry name" value="FA58C"/>
</dbReference>
<evidence type="ECO:0000313" key="13">
    <source>
        <dbReference type="EMBL" id="PWA33635.1"/>
    </source>
</evidence>
<dbReference type="SUPFAM" id="SSF49785">
    <property type="entry name" value="Galactose-binding domain-like"/>
    <property type="match status" value="1"/>
</dbReference>
<accession>A0A315WC67</accession>
<dbReference type="STRING" id="33528.ENSGAFP00000004860"/>
<evidence type="ECO:0000259" key="11">
    <source>
        <dbReference type="PROSITE" id="PS50022"/>
    </source>
</evidence>
<dbReference type="PANTHER" id="PTHR46806:SF6">
    <property type="entry name" value="DISCOIDIN, CUB AND LCCL DOMAIN CONTAINING 1"/>
    <property type="match status" value="1"/>
</dbReference>
<dbReference type="CDD" id="cd00057">
    <property type="entry name" value="FA58C"/>
    <property type="match status" value="1"/>
</dbReference>
<evidence type="ECO:0000256" key="4">
    <source>
        <dbReference type="ARBA" id="ARBA00022989"/>
    </source>
</evidence>
<proteinExistence type="predicted"/>
<dbReference type="Pfam" id="PF00431">
    <property type="entry name" value="CUB"/>
    <property type="match status" value="1"/>
</dbReference>
<feature type="region of interest" description="Disordered" evidence="8">
    <location>
        <begin position="595"/>
        <end position="618"/>
    </location>
</feature>
<evidence type="ECO:0000256" key="9">
    <source>
        <dbReference type="SAM" id="Phobius"/>
    </source>
</evidence>